<feature type="transmembrane region" description="Helical" evidence="8">
    <location>
        <begin position="282"/>
        <end position="301"/>
    </location>
</feature>
<organism evidence="9 10">
    <name type="scientific">Papillibacter cinnamivorans DSM 12816</name>
    <dbReference type="NCBI Taxonomy" id="1122930"/>
    <lineage>
        <taxon>Bacteria</taxon>
        <taxon>Bacillati</taxon>
        <taxon>Bacillota</taxon>
        <taxon>Clostridia</taxon>
        <taxon>Eubacteriales</taxon>
        <taxon>Oscillospiraceae</taxon>
        <taxon>Papillibacter</taxon>
    </lineage>
</organism>
<keyword evidence="10" id="KW-1185">Reference proteome</keyword>
<feature type="transmembrane region" description="Helical" evidence="8">
    <location>
        <begin position="160"/>
        <end position="178"/>
    </location>
</feature>
<feature type="transmembrane region" description="Helical" evidence="8">
    <location>
        <begin position="67"/>
        <end position="88"/>
    </location>
</feature>
<feature type="transmembrane region" description="Helical" evidence="8">
    <location>
        <begin position="100"/>
        <end position="121"/>
    </location>
</feature>
<evidence type="ECO:0000256" key="6">
    <source>
        <dbReference type="ARBA" id="ARBA00022989"/>
    </source>
</evidence>
<keyword evidence="4" id="KW-1003">Cell membrane</keyword>
<dbReference type="PANTHER" id="PTHR36838">
    <property type="entry name" value="AUXIN EFFLUX CARRIER FAMILY PROTEIN"/>
    <property type="match status" value="1"/>
</dbReference>
<reference evidence="9 10" key="1">
    <citation type="submission" date="2017-04" db="EMBL/GenBank/DDBJ databases">
        <authorList>
            <person name="Afonso C.L."/>
            <person name="Miller P.J."/>
            <person name="Scott M.A."/>
            <person name="Spackman E."/>
            <person name="Goraichik I."/>
            <person name="Dimitrov K.M."/>
            <person name="Suarez D.L."/>
            <person name="Swayne D.E."/>
        </authorList>
    </citation>
    <scope>NUCLEOTIDE SEQUENCE [LARGE SCALE GENOMIC DNA]</scope>
    <source>
        <strain evidence="9 10">DSM 12816</strain>
    </source>
</reference>
<dbReference type="RefSeq" id="WP_084234197.1">
    <property type="nucleotide sequence ID" value="NZ_FWXW01000003.1"/>
</dbReference>
<evidence type="ECO:0000256" key="7">
    <source>
        <dbReference type="ARBA" id="ARBA00023136"/>
    </source>
</evidence>
<comment type="similarity">
    <text evidence="2">Belongs to the auxin efflux carrier (TC 2.A.69) family.</text>
</comment>
<dbReference type="GO" id="GO:0055085">
    <property type="term" value="P:transmembrane transport"/>
    <property type="evidence" value="ECO:0007669"/>
    <property type="project" value="InterPro"/>
</dbReference>
<feature type="transmembrane region" description="Helical" evidence="8">
    <location>
        <begin position="250"/>
        <end position="270"/>
    </location>
</feature>
<feature type="transmembrane region" description="Helical" evidence="8">
    <location>
        <begin position="6"/>
        <end position="24"/>
    </location>
</feature>
<evidence type="ECO:0000256" key="8">
    <source>
        <dbReference type="SAM" id="Phobius"/>
    </source>
</evidence>
<keyword evidence="5 8" id="KW-0812">Transmembrane</keyword>
<accession>A0A1W2A6I4</accession>
<name>A0A1W2A6I4_9FIRM</name>
<dbReference type="AlphaFoldDB" id="A0A1W2A6I4"/>
<dbReference type="STRING" id="1122930.SAMN02745168_1564"/>
<dbReference type="Proteomes" id="UP000192790">
    <property type="component" value="Unassembled WGS sequence"/>
</dbReference>
<dbReference type="InterPro" id="IPR004776">
    <property type="entry name" value="Mem_transp_PIN-like"/>
</dbReference>
<evidence type="ECO:0000256" key="5">
    <source>
        <dbReference type="ARBA" id="ARBA00022692"/>
    </source>
</evidence>
<sequence>MENFLAMLQVQLTLFVYLAVGFFIRKRGFITDAMRSGLTNLLIYLLLPCMIFNSFHLDVTFSQLLSAATMLGSAVGLAVFAWFMGYVLFRRFPKGQEMILRYGALVANSSFAGLPVIQSAYGTEGLFYAAVFIIPNRIFMWSAGISLFTEKEKGGWVRNILLNPGIIAVFLGLARMLLRIPLPGFVNTAVANIGNCTTSMSIIIVGSILADVDLRSIFSKGTLYMSFIRLIFLPVVALLVLKAIHFGSLTTAVSVVLTGMPVGSTAAILAEKYGADAGFASKCVFVTTVLSLITIPVLSIFL</sequence>
<feature type="transmembrane region" description="Helical" evidence="8">
    <location>
        <begin position="222"/>
        <end position="244"/>
    </location>
</feature>
<dbReference type="OrthoDB" id="9798064at2"/>
<keyword evidence="6 8" id="KW-1133">Transmembrane helix</keyword>
<evidence type="ECO:0000313" key="10">
    <source>
        <dbReference type="Proteomes" id="UP000192790"/>
    </source>
</evidence>
<comment type="subcellular location">
    <subcellularLocation>
        <location evidence="1">Cell membrane</location>
        <topology evidence="1">Multi-pass membrane protein</topology>
    </subcellularLocation>
</comment>
<evidence type="ECO:0000256" key="2">
    <source>
        <dbReference type="ARBA" id="ARBA00010145"/>
    </source>
</evidence>
<dbReference type="Gene3D" id="1.20.1530.20">
    <property type="match status" value="1"/>
</dbReference>
<proteinExistence type="inferred from homology"/>
<feature type="transmembrane region" description="Helical" evidence="8">
    <location>
        <begin position="190"/>
        <end position="210"/>
    </location>
</feature>
<gene>
    <name evidence="9" type="ORF">SAMN02745168_1564</name>
</gene>
<dbReference type="GO" id="GO:0005886">
    <property type="term" value="C:plasma membrane"/>
    <property type="evidence" value="ECO:0007669"/>
    <property type="project" value="UniProtKB-SubCell"/>
</dbReference>
<evidence type="ECO:0000256" key="4">
    <source>
        <dbReference type="ARBA" id="ARBA00022475"/>
    </source>
</evidence>
<keyword evidence="3" id="KW-0813">Transport</keyword>
<evidence type="ECO:0008006" key="11">
    <source>
        <dbReference type="Google" id="ProtNLM"/>
    </source>
</evidence>
<evidence type="ECO:0000313" key="9">
    <source>
        <dbReference type="EMBL" id="SMC56270.1"/>
    </source>
</evidence>
<feature type="transmembrane region" description="Helical" evidence="8">
    <location>
        <begin position="36"/>
        <end position="55"/>
    </location>
</feature>
<dbReference type="PANTHER" id="PTHR36838:SF1">
    <property type="entry name" value="SLR1864 PROTEIN"/>
    <property type="match status" value="1"/>
</dbReference>
<keyword evidence="7 8" id="KW-0472">Membrane</keyword>
<dbReference type="Pfam" id="PF03547">
    <property type="entry name" value="Mem_trans"/>
    <property type="match status" value="2"/>
</dbReference>
<dbReference type="EMBL" id="FWXW01000003">
    <property type="protein sequence ID" value="SMC56270.1"/>
    <property type="molecule type" value="Genomic_DNA"/>
</dbReference>
<feature type="transmembrane region" description="Helical" evidence="8">
    <location>
        <begin position="127"/>
        <end position="148"/>
    </location>
</feature>
<evidence type="ECO:0000256" key="3">
    <source>
        <dbReference type="ARBA" id="ARBA00022448"/>
    </source>
</evidence>
<protein>
    <recommendedName>
        <fullName evidence="11">AEC family transporter</fullName>
    </recommendedName>
</protein>
<evidence type="ECO:0000256" key="1">
    <source>
        <dbReference type="ARBA" id="ARBA00004651"/>
    </source>
</evidence>
<dbReference type="InterPro" id="IPR038770">
    <property type="entry name" value="Na+/solute_symporter_sf"/>
</dbReference>